<evidence type="ECO:0000256" key="4">
    <source>
        <dbReference type="ARBA" id="ARBA00023002"/>
    </source>
</evidence>
<sequence>IDYSKSVDYKSLYNLAAYPQYVGPLREEVDAIIWEHGWKKEAIALMRKVDSFLAETQGLEGVLTRRCPVAHCYREGDILCP</sequence>
<evidence type="ECO:0000256" key="3">
    <source>
        <dbReference type="ARBA" id="ARBA00022723"/>
    </source>
</evidence>
<evidence type="ECO:0000256" key="1">
    <source>
        <dbReference type="ARBA" id="ARBA00001971"/>
    </source>
</evidence>
<dbReference type="HOGENOM" id="CLU_2580373_0_0_1"/>
<gene>
    <name evidence="6" type="ORF">PISMIDRAFT_684725</name>
</gene>
<dbReference type="GO" id="GO:0016491">
    <property type="term" value="F:oxidoreductase activity"/>
    <property type="evidence" value="ECO:0007669"/>
    <property type="project" value="UniProtKB-KW"/>
</dbReference>
<dbReference type="PANTHER" id="PTHR46206">
    <property type="entry name" value="CYTOCHROME P450"/>
    <property type="match status" value="1"/>
</dbReference>
<dbReference type="STRING" id="765257.A0A0C9Z683"/>
<reference evidence="6 7" key="1">
    <citation type="submission" date="2014-04" db="EMBL/GenBank/DDBJ databases">
        <authorList>
            <consortium name="DOE Joint Genome Institute"/>
            <person name="Kuo A."/>
            <person name="Kohler A."/>
            <person name="Costa M.D."/>
            <person name="Nagy L.G."/>
            <person name="Floudas D."/>
            <person name="Copeland A."/>
            <person name="Barry K.W."/>
            <person name="Cichocki N."/>
            <person name="Veneault-Fourrey C."/>
            <person name="LaButti K."/>
            <person name="Lindquist E.A."/>
            <person name="Lipzen A."/>
            <person name="Lundell T."/>
            <person name="Morin E."/>
            <person name="Murat C."/>
            <person name="Sun H."/>
            <person name="Tunlid A."/>
            <person name="Henrissat B."/>
            <person name="Grigoriev I.V."/>
            <person name="Hibbett D.S."/>
            <person name="Martin F."/>
            <person name="Nordberg H.P."/>
            <person name="Cantor M.N."/>
            <person name="Hua S.X."/>
        </authorList>
    </citation>
    <scope>NUCLEOTIDE SEQUENCE [LARGE SCALE GENOMIC DNA]</scope>
    <source>
        <strain evidence="6 7">441</strain>
    </source>
</reference>
<accession>A0A0C9Z683</accession>
<dbReference type="AlphaFoldDB" id="A0A0C9Z683"/>
<protein>
    <submittedName>
        <fullName evidence="6">Uncharacterized protein</fullName>
    </submittedName>
</protein>
<keyword evidence="4" id="KW-0560">Oxidoreductase</keyword>
<comment type="similarity">
    <text evidence="2">Belongs to the cytochrome P450 family.</text>
</comment>
<dbReference type="EMBL" id="KN833816">
    <property type="protein sequence ID" value="KIK17927.1"/>
    <property type="molecule type" value="Genomic_DNA"/>
</dbReference>
<dbReference type="GO" id="GO:0046872">
    <property type="term" value="F:metal ion binding"/>
    <property type="evidence" value="ECO:0007669"/>
    <property type="project" value="UniProtKB-KW"/>
</dbReference>
<evidence type="ECO:0000313" key="6">
    <source>
        <dbReference type="EMBL" id="KIK17927.1"/>
    </source>
</evidence>
<proteinExistence type="inferred from homology"/>
<feature type="non-terminal residue" evidence="6">
    <location>
        <position position="81"/>
    </location>
</feature>
<keyword evidence="3" id="KW-0479">Metal-binding</keyword>
<dbReference type="Proteomes" id="UP000054018">
    <property type="component" value="Unassembled WGS sequence"/>
</dbReference>
<evidence type="ECO:0000313" key="7">
    <source>
        <dbReference type="Proteomes" id="UP000054018"/>
    </source>
</evidence>
<reference evidence="7" key="2">
    <citation type="submission" date="2015-01" db="EMBL/GenBank/DDBJ databases">
        <title>Evolutionary Origins and Diversification of the Mycorrhizal Mutualists.</title>
        <authorList>
            <consortium name="DOE Joint Genome Institute"/>
            <consortium name="Mycorrhizal Genomics Consortium"/>
            <person name="Kohler A."/>
            <person name="Kuo A."/>
            <person name="Nagy L.G."/>
            <person name="Floudas D."/>
            <person name="Copeland A."/>
            <person name="Barry K.W."/>
            <person name="Cichocki N."/>
            <person name="Veneault-Fourrey C."/>
            <person name="LaButti K."/>
            <person name="Lindquist E.A."/>
            <person name="Lipzen A."/>
            <person name="Lundell T."/>
            <person name="Morin E."/>
            <person name="Murat C."/>
            <person name="Riley R."/>
            <person name="Ohm R."/>
            <person name="Sun H."/>
            <person name="Tunlid A."/>
            <person name="Henrissat B."/>
            <person name="Grigoriev I.V."/>
            <person name="Hibbett D.S."/>
            <person name="Martin F."/>
        </authorList>
    </citation>
    <scope>NUCLEOTIDE SEQUENCE [LARGE SCALE GENOMIC DNA]</scope>
    <source>
        <strain evidence="7">441</strain>
    </source>
</reference>
<evidence type="ECO:0000256" key="2">
    <source>
        <dbReference type="ARBA" id="ARBA00010617"/>
    </source>
</evidence>
<name>A0A0C9Z683_9AGAM</name>
<keyword evidence="7" id="KW-1185">Reference proteome</keyword>
<evidence type="ECO:0000256" key="5">
    <source>
        <dbReference type="ARBA" id="ARBA00023004"/>
    </source>
</evidence>
<dbReference type="OrthoDB" id="1844152at2759"/>
<organism evidence="6 7">
    <name type="scientific">Pisolithus microcarpus 441</name>
    <dbReference type="NCBI Taxonomy" id="765257"/>
    <lineage>
        <taxon>Eukaryota</taxon>
        <taxon>Fungi</taxon>
        <taxon>Dikarya</taxon>
        <taxon>Basidiomycota</taxon>
        <taxon>Agaricomycotina</taxon>
        <taxon>Agaricomycetes</taxon>
        <taxon>Agaricomycetidae</taxon>
        <taxon>Boletales</taxon>
        <taxon>Sclerodermatineae</taxon>
        <taxon>Pisolithaceae</taxon>
        <taxon>Pisolithus</taxon>
    </lineage>
</organism>
<keyword evidence="5" id="KW-0408">Iron</keyword>
<comment type="cofactor">
    <cofactor evidence="1">
        <name>heme</name>
        <dbReference type="ChEBI" id="CHEBI:30413"/>
    </cofactor>
</comment>